<keyword evidence="4" id="KW-1185">Reference proteome</keyword>
<dbReference type="Proteomes" id="UP001153321">
    <property type="component" value="Chromosome 28"/>
</dbReference>
<feature type="compositionally biased region" description="Basic and acidic residues" evidence="1">
    <location>
        <begin position="112"/>
        <end position="135"/>
    </location>
</feature>
<feature type="chain" id="PRO_5040458954" evidence="2">
    <location>
        <begin position="19"/>
        <end position="276"/>
    </location>
</feature>
<feature type="region of interest" description="Disordered" evidence="1">
    <location>
        <begin position="36"/>
        <end position="98"/>
    </location>
</feature>
<feature type="compositionally biased region" description="Low complexity" evidence="1">
    <location>
        <begin position="161"/>
        <end position="175"/>
    </location>
</feature>
<dbReference type="EMBL" id="LR824559">
    <property type="protein sequence ID" value="CAH1642823.1"/>
    <property type="molecule type" value="Genomic_DNA"/>
</dbReference>
<evidence type="ECO:0000256" key="1">
    <source>
        <dbReference type="SAM" id="MobiDB-lite"/>
    </source>
</evidence>
<evidence type="ECO:0000313" key="4">
    <source>
        <dbReference type="Proteomes" id="UP001153321"/>
    </source>
</evidence>
<sequence>MRLLIILVLFSFIYIVTCKTHVKALTESMGQEVIEINSPVKELPMGLEEEPSSDKEDKTKTKEPQSLEGEYKRMSTISGKENMKDVDRIDGLNTESEEDRIEKELAEIYKDTADYKSESGEDEVAKEVSVDDHTQEATVQEFKSKYDSDYKNDSGEETDDTSTTPDEITEEPIPTAAGDEQTDRPIARSRNNFKLHPDSTGKADIERFRTSVDEINCNVNKQLLNQVRDEQDNPSRFTSIYPRTIPGSDVSSKAFYTMASQLPLIAAILGIFFVYI</sequence>
<feature type="compositionally biased region" description="Basic and acidic residues" evidence="1">
    <location>
        <begin position="52"/>
        <end position="73"/>
    </location>
</feature>
<evidence type="ECO:0000256" key="2">
    <source>
        <dbReference type="SAM" id="SignalP"/>
    </source>
</evidence>
<dbReference type="AlphaFoldDB" id="A0A9P0IA21"/>
<evidence type="ECO:0000313" key="3">
    <source>
        <dbReference type="EMBL" id="CAH1642823.1"/>
    </source>
</evidence>
<reference evidence="3" key="1">
    <citation type="submission" date="2022-02" db="EMBL/GenBank/DDBJ databases">
        <authorList>
            <person name="King R."/>
        </authorList>
    </citation>
    <scope>NUCLEOTIDE SEQUENCE</scope>
</reference>
<proteinExistence type="predicted"/>
<organism evidence="3 4">
    <name type="scientific">Spodoptera littoralis</name>
    <name type="common">Egyptian cotton leafworm</name>
    <dbReference type="NCBI Taxonomy" id="7109"/>
    <lineage>
        <taxon>Eukaryota</taxon>
        <taxon>Metazoa</taxon>
        <taxon>Ecdysozoa</taxon>
        <taxon>Arthropoda</taxon>
        <taxon>Hexapoda</taxon>
        <taxon>Insecta</taxon>
        <taxon>Pterygota</taxon>
        <taxon>Neoptera</taxon>
        <taxon>Endopterygota</taxon>
        <taxon>Lepidoptera</taxon>
        <taxon>Glossata</taxon>
        <taxon>Ditrysia</taxon>
        <taxon>Noctuoidea</taxon>
        <taxon>Noctuidae</taxon>
        <taxon>Amphipyrinae</taxon>
        <taxon>Spodoptera</taxon>
    </lineage>
</organism>
<feature type="signal peptide" evidence="2">
    <location>
        <begin position="1"/>
        <end position="18"/>
    </location>
</feature>
<gene>
    <name evidence="3" type="ORF">SPLIT_LOCUS8179</name>
</gene>
<name>A0A9P0IA21_SPOLI</name>
<feature type="compositionally biased region" description="Basic and acidic residues" evidence="1">
    <location>
        <begin position="142"/>
        <end position="154"/>
    </location>
</feature>
<keyword evidence="2" id="KW-0732">Signal</keyword>
<feature type="compositionally biased region" description="Basic and acidic residues" evidence="1">
    <location>
        <begin position="81"/>
        <end position="90"/>
    </location>
</feature>
<protein>
    <submittedName>
        <fullName evidence="3">Uncharacterized protein</fullName>
    </submittedName>
</protein>
<feature type="region of interest" description="Disordered" evidence="1">
    <location>
        <begin position="112"/>
        <end position="185"/>
    </location>
</feature>
<accession>A0A9P0IA21</accession>